<feature type="non-terminal residue" evidence="1">
    <location>
        <position position="425"/>
    </location>
</feature>
<dbReference type="Gene3D" id="2.40.10.120">
    <property type="match status" value="1"/>
</dbReference>
<keyword evidence="1" id="KW-0645">Protease</keyword>
<protein>
    <submittedName>
        <fullName evidence="1">Serine protease</fullName>
    </submittedName>
</protein>
<dbReference type="SUPFAM" id="SSF50494">
    <property type="entry name" value="Trypsin-like serine proteases"/>
    <property type="match status" value="1"/>
</dbReference>
<sequence length="425" mass="43612">MMAAVPPPHAALVRVRDLAGRPRGAGFVADHHGTVVTSHEAVDGLPRLVLLTADDRTVEVTADAVTPLPELDLALVRADGLDAHPLPVTARDRVDAGTYVRLLAGCWREARVLASTSVTYTATDRVHVVEDALELAIGTAGRDALRLGGGAAGGPVLDARTGAVVGVVGTALRSGHSETGFAVPLRPATGPLADLLARNAATVPAYGADLGLAGVLELTATALGSDGPPGTLPGHPDGAPDPVERPAVRDEVAAFLAGDTPVLALVGRPGSGRTTELAALAARRARGAEPAPTLWLRGADLEPGDTSLADAARRALARAARIVAASHGVTPADLGDLDPDRLARLATACDRPLLLLLDGPEEMPPALAHRLTAWTRATVRWLEGAGARLVLACGPEYWEEAGTGFPPAMLHGTARHPAPHVPLPD</sequence>
<evidence type="ECO:0000313" key="1">
    <source>
        <dbReference type="EMBL" id="NKQ28351.1"/>
    </source>
</evidence>
<name>A0ABX1IRT6_STRGB</name>
<evidence type="ECO:0000313" key="2">
    <source>
        <dbReference type="Proteomes" id="UP000744032"/>
    </source>
</evidence>
<accession>A0ABX1IRT6</accession>
<dbReference type="Proteomes" id="UP000744032">
    <property type="component" value="Unassembled WGS sequence"/>
</dbReference>
<gene>
    <name evidence="1" type="ORF">HF200_29245</name>
</gene>
<dbReference type="SUPFAM" id="SSF52540">
    <property type="entry name" value="P-loop containing nucleoside triphosphate hydrolases"/>
    <property type="match status" value="1"/>
</dbReference>
<organism evidence="1 2">
    <name type="scientific">Streptomyces galbus</name>
    <dbReference type="NCBI Taxonomy" id="33898"/>
    <lineage>
        <taxon>Bacteria</taxon>
        <taxon>Bacillati</taxon>
        <taxon>Actinomycetota</taxon>
        <taxon>Actinomycetes</taxon>
        <taxon>Kitasatosporales</taxon>
        <taxon>Streptomycetaceae</taxon>
        <taxon>Streptomyces</taxon>
    </lineage>
</organism>
<reference evidence="1 2" key="1">
    <citation type="submission" date="2020-04" db="EMBL/GenBank/DDBJ databases">
        <title>Genome sequence of Streptomyces galbus strain I339.</title>
        <authorList>
            <person name="Silva E.A.N."/>
            <person name="Merces M."/>
            <person name="Castelo Branco A.P.O.T."/>
            <person name="Vasconcelos P.C."/>
            <person name="Costa N.P."/>
            <person name="Marinho G.C.S."/>
            <person name="Oliveira C.J.B."/>
            <person name="Araujo D."/>
            <person name="Rodrigues Junior V.S."/>
            <person name="Almeida R."/>
            <person name="Silva Filho U.R."/>
            <person name="Andrade A.S.A."/>
            <person name="Cibulski S.P."/>
        </authorList>
    </citation>
    <scope>NUCLEOTIDE SEQUENCE [LARGE SCALE GENOMIC DNA]</scope>
    <source>
        <strain evidence="1 2">I339</strain>
    </source>
</reference>
<dbReference type="GO" id="GO:0006508">
    <property type="term" value="P:proteolysis"/>
    <property type="evidence" value="ECO:0007669"/>
    <property type="project" value="UniProtKB-KW"/>
</dbReference>
<dbReference type="RefSeq" id="WP_168376060.1">
    <property type="nucleotide sequence ID" value="NZ_JAAXMD010000412.1"/>
</dbReference>
<dbReference type="InterPro" id="IPR027417">
    <property type="entry name" value="P-loop_NTPase"/>
</dbReference>
<dbReference type="Pfam" id="PF13365">
    <property type="entry name" value="Trypsin_2"/>
    <property type="match status" value="1"/>
</dbReference>
<dbReference type="InterPro" id="IPR009003">
    <property type="entry name" value="Peptidase_S1_PA"/>
</dbReference>
<comment type="caution">
    <text evidence="1">The sequence shown here is derived from an EMBL/GenBank/DDBJ whole genome shotgun (WGS) entry which is preliminary data.</text>
</comment>
<keyword evidence="1" id="KW-0378">Hydrolase</keyword>
<proteinExistence type="predicted"/>
<keyword evidence="2" id="KW-1185">Reference proteome</keyword>
<dbReference type="EMBL" id="JAAXMD010000412">
    <property type="protein sequence ID" value="NKQ28351.1"/>
    <property type="molecule type" value="Genomic_DNA"/>
</dbReference>
<dbReference type="GO" id="GO:0008233">
    <property type="term" value="F:peptidase activity"/>
    <property type="evidence" value="ECO:0007669"/>
    <property type="project" value="UniProtKB-KW"/>
</dbReference>